<feature type="binding site" description="in other chain" evidence="5">
    <location>
        <begin position="209"/>
        <end position="210"/>
    </location>
    <ligand>
        <name>a purine D-ribonucleoside</name>
        <dbReference type="ChEBI" id="CHEBI:142355"/>
        <note>ligand shared between dimeric partners</note>
    </ligand>
</feature>
<protein>
    <recommendedName>
        <fullName evidence="5">Purine nucleoside phosphorylase DeoD-type</fullName>
        <shortName evidence="5">PNP</shortName>
        <ecNumber evidence="5">2.4.2.1</ecNumber>
    </recommendedName>
</protein>
<evidence type="ECO:0000313" key="8">
    <source>
        <dbReference type="Proteomes" id="UP000012589"/>
    </source>
</evidence>
<dbReference type="EC" id="2.4.2.1" evidence="5"/>
<keyword evidence="8" id="KW-1185">Reference proteome</keyword>
<dbReference type="Pfam" id="PF01048">
    <property type="entry name" value="PNP_UDP_1"/>
    <property type="match status" value="1"/>
</dbReference>
<sequence length="238" mass="25445">MSNAPIPTPHNGAGANDFAKTVLMPGDPLRAKYIADTYLENPKQVNAVRNMFGYTGTYKGKEISVMGSGMGIPSIGIYSYELFHFYDVDNIIRIGSAGGLQDHLKLMDVVVAMGACTNSNYAAQYGLPGTFAPIADYGLMSRAIEAAKAQGTNVVVGNVLSSDVFYNADSSVNDRWKSMGVLAVEMEAAALYMNAAKAGKNALCLLTISDHIYSGEELSAEERQLGFGKMMEIALELA</sequence>
<dbReference type="PROSITE" id="PS01232">
    <property type="entry name" value="PNP_UDP_1"/>
    <property type="match status" value="1"/>
</dbReference>
<comment type="function">
    <text evidence="5">Catalyzes the reversible phosphorolytic breakdown of the N-glycosidic bond in the beta-(deoxy)ribonucleoside molecules, with the formation of the corresponding free purine bases and pentose-1-phosphate.</text>
</comment>
<feature type="domain" description="Nucleoside phosphorylase" evidence="6">
    <location>
        <begin position="21"/>
        <end position="223"/>
    </location>
</feature>
<dbReference type="PATRIC" id="fig|1235802.3.peg.3872"/>
<dbReference type="NCBIfam" id="NF004489">
    <property type="entry name" value="PRK05819.1"/>
    <property type="match status" value="1"/>
</dbReference>
<feature type="binding site" description="in other chain" evidence="5">
    <location>
        <begin position="93"/>
        <end position="96"/>
    </location>
    <ligand>
        <name>phosphate</name>
        <dbReference type="ChEBI" id="CHEBI:43474"/>
        <note>ligand shared between dimeric partners</note>
    </ligand>
</feature>
<dbReference type="InterPro" id="IPR018016">
    <property type="entry name" value="Nucleoside_phosphorylase_CS"/>
</dbReference>
<comment type="catalytic activity">
    <reaction evidence="5">
        <text>a purine D-ribonucleoside + phosphate = a purine nucleobase + alpha-D-ribose 1-phosphate</text>
        <dbReference type="Rhea" id="RHEA:19805"/>
        <dbReference type="ChEBI" id="CHEBI:26386"/>
        <dbReference type="ChEBI" id="CHEBI:43474"/>
        <dbReference type="ChEBI" id="CHEBI:57720"/>
        <dbReference type="ChEBI" id="CHEBI:142355"/>
        <dbReference type="EC" id="2.4.2.1"/>
    </reaction>
</comment>
<keyword evidence="2 5" id="KW-0328">Glycosyltransferase</keyword>
<dbReference type="GO" id="GO:0006218">
    <property type="term" value="P:uridine catabolic process"/>
    <property type="evidence" value="ECO:0007669"/>
    <property type="project" value="TreeGrafter"/>
</dbReference>
<dbReference type="HOGENOM" id="CLU_068457_2_0_9"/>
<comment type="subunit">
    <text evidence="5">Homohexamer; trimer of homodimers.</text>
</comment>
<dbReference type="PANTHER" id="PTHR43691">
    <property type="entry name" value="URIDINE PHOSPHORYLASE"/>
    <property type="match status" value="1"/>
</dbReference>
<feature type="binding site" description="in other chain" evidence="5">
    <location>
        <begin position="185"/>
        <end position="187"/>
    </location>
    <ligand>
        <name>a purine D-ribonucleoside</name>
        <dbReference type="ChEBI" id="CHEBI:142355"/>
        <note>ligand shared between dimeric partners</note>
    </ligand>
</feature>
<evidence type="ECO:0000256" key="1">
    <source>
        <dbReference type="ARBA" id="ARBA00010456"/>
    </source>
</evidence>
<dbReference type="SUPFAM" id="SSF53167">
    <property type="entry name" value="Purine and uridine phosphorylases"/>
    <property type="match status" value="1"/>
</dbReference>
<dbReference type="NCBIfam" id="TIGR00107">
    <property type="entry name" value="deoD"/>
    <property type="match status" value="1"/>
</dbReference>
<evidence type="ECO:0000256" key="2">
    <source>
        <dbReference type="ARBA" id="ARBA00022676"/>
    </source>
</evidence>
<keyword evidence="3 5" id="KW-0808">Transferase</keyword>
<feature type="active site" description="Proton donor" evidence="5">
    <location>
        <position position="210"/>
    </location>
</feature>
<dbReference type="NCBIfam" id="NF009914">
    <property type="entry name" value="PRK13374.1"/>
    <property type="match status" value="1"/>
</dbReference>
<dbReference type="GO" id="GO:0004850">
    <property type="term" value="F:uridine phosphorylase activity"/>
    <property type="evidence" value="ECO:0007669"/>
    <property type="project" value="UniProtKB-EC"/>
</dbReference>
<feature type="binding site" description="in other chain" evidence="5">
    <location>
        <position position="30"/>
    </location>
    <ligand>
        <name>phosphate</name>
        <dbReference type="ChEBI" id="CHEBI:43474"/>
        <note>ligand shared between dimeric partners</note>
    </ligand>
</feature>
<dbReference type="Proteomes" id="UP000012589">
    <property type="component" value="Unassembled WGS sequence"/>
</dbReference>
<dbReference type="PANTHER" id="PTHR43691:SF11">
    <property type="entry name" value="FI09636P-RELATED"/>
    <property type="match status" value="1"/>
</dbReference>
<evidence type="ECO:0000259" key="6">
    <source>
        <dbReference type="Pfam" id="PF01048"/>
    </source>
</evidence>
<dbReference type="InterPro" id="IPR000845">
    <property type="entry name" value="Nucleoside_phosphorylase_d"/>
</dbReference>
<comment type="caution">
    <text evidence="7">The sequence shown here is derived from an EMBL/GenBank/DDBJ whole genome shotgun (WGS) entry which is preliminary data.</text>
</comment>
<gene>
    <name evidence="5" type="primary">deoD</name>
    <name evidence="7" type="ORF">C823_03666</name>
</gene>
<comment type="catalytic activity">
    <reaction evidence="5">
        <text>a purine 2'-deoxy-D-ribonucleoside + phosphate = a purine nucleobase + 2-deoxy-alpha-D-ribose 1-phosphate</text>
        <dbReference type="Rhea" id="RHEA:36431"/>
        <dbReference type="ChEBI" id="CHEBI:26386"/>
        <dbReference type="ChEBI" id="CHEBI:43474"/>
        <dbReference type="ChEBI" id="CHEBI:57259"/>
        <dbReference type="ChEBI" id="CHEBI:142361"/>
        <dbReference type="EC" id="2.4.2.1"/>
    </reaction>
</comment>
<dbReference type="Gene3D" id="3.40.50.1580">
    <property type="entry name" value="Nucleoside phosphorylase domain"/>
    <property type="match status" value="1"/>
</dbReference>
<organism evidence="7 8">
    <name type="scientific">Eubacterium plexicaudatum ASF492</name>
    <dbReference type="NCBI Taxonomy" id="1235802"/>
    <lineage>
        <taxon>Bacteria</taxon>
        <taxon>Bacillati</taxon>
        <taxon>Bacillota</taxon>
        <taxon>Clostridia</taxon>
        <taxon>Eubacteriales</taxon>
        <taxon>Eubacteriaceae</taxon>
        <taxon>Eubacterium</taxon>
    </lineage>
</organism>
<evidence type="ECO:0000256" key="5">
    <source>
        <dbReference type="HAMAP-Rule" id="MF_01627"/>
    </source>
</evidence>
<dbReference type="GO" id="GO:0005829">
    <property type="term" value="C:cytosol"/>
    <property type="evidence" value="ECO:0007669"/>
    <property type="project" value="TreeGrafter"/>
</dbReference>
<comment type="catalytic activity">
    <reaction evidence="4">
        <text>uridine + phosphate = alpha-D-ribose 1-phosphate + uracil</text>
        <dbReference type="Rhea" id="RHEA:24388"/>
        <dbReference type="ChEBI" id="CHEBI:16704"/>
        <dbReference type="ChEBI" id="CHEBI:17568"/>
        <dbReference type="ChEBI" id="CHEBI:43474"/>
        <dbReference type="ChEBI" id="CHEBI:57720"/>
        <dbReference type="EC" id="2.4.2.3"/>
    </reaction>
</comment>
<dbReference type="HAMAP" id="MF_01627">
    <property type="entry name" value="Pur_nucleosid_phosp"/>
    <property type="match status" value="1"/>
</dbReference>
<comment type="similarity">
    <text evidence="1 5">Belongs to the PNP/UDP phosphorylase family.</text>
</comment>
<dbReference type="eggNOG" id="COG0813">
    <property type="taxonomic scope" value="Bacteria"/>
</dbReference>
<reference evidence="7 8" key="1">
    <citation type="journal article" date="2014" name="Genome Announc.">
        <title>Draft genome sequences of the altered schaedler flora, a defined bacterial community from gnotobiotic mice.</title>
        <authorList>
            <person name="Wannemuehler M.J."/>
            <person name="Overstreet A.M."/>
            <person name="Ward D.V."/>
            <person name="Phillips G.J."/>
        </authorList>
    </citation>
    <scope>NUCLEOTIDE SEQUENCE [LARGE SCALE GENOMIC DNA]</scope>
    <source>
        <strain evidence="7 8">ASF492</strain>
    </source>
</reference>
<feature type="binding site" description="in other chain" evidence="5">
    <location>
        <position position="26"/>
    </location>
    <ligand>
        <name>phosphate</name>
        <dbReference type="ChEBI" id="CHEBI:43474"/>
        <note>ligand shared between dimeric partners</note>
    </ligand>
</feature>
<dbReference type="AlphaFoldDB" id="N2A5M9"/>
<dbReference type="EMBL" id="AQFT01000107">
    <property type="protein sequence ID" value="EMZ23491.1"/>
    <property type="molecule type" value="Genomic_DNA"/>
</dbReference>
<dbReference type="STRING" id="1235802.C823_03666"/>
<feature type="binding site" evidence="5">
    <location>
        <position position="10"/>
    </location>
    <ligand>
        <name>a purine D-ribonucleoside</name>
        <dbReference type="ChEBI" id="CHEBI:142355"/>
        <note>ligand shared between dimeric partners</note>
    </ligand>
</feature>
<dbReference type="GO" id="GO:0042278">
    <property type="term" value="P:purine nucleoside metabolic process"/>
    <property type="evidence" value="ECO:0007669"/>
    <property type="project" value="UniProtKB-UniRule"/>
</dbReference>
<evidence type="ECO:0000256" key="3">
    <source>
        <dbReference type="ARBA" id="ARBA00022679"/>
    </source>
</evidence>
<evidence type="ECO:0000313" key="7">
    <source>
        <dbReference type="EMBL" id="EMZ23491.1"/>
    </source>
</evidence>
<dbReference type="CDD" id="cd09006">
    <property type="entry name" value="PNP_EcPNPI-like"/>
    <property type="match status" value="1"/>
</dbReference>
<dbReference type="OrthoDB" id="9782889at2"/>
<name>N2A5M9_9FIRM</name>
<evidence type="ECO:0000256" key="4">
    <source>
        <dbReference type="ARBA" id="ARBA00048447"/>
    </source>
</evidence>
<feature type="site" description="Important for catalytic activity" evidence="5">
    <location>
        <position position="223"/>
    </location>
</feature>
<dbReference type="InterPro" id="IPR004402">
    <property type="entry name" value="DeoD-type"/>
</dbReference>
<dbReference type="InterPro" id="IPR035994">
    <property type="entry name" value="Nucleoside_phosphorylase_sf"/>
</dbReference>
<accession>N2A5M9</accession>
<proteinExistence type="inferred from homology"/>
<dbReference type="GO" id="GO:0004731">
    <property type="term" value="F:purine-nucleoside phosphorylase activity"/>
    <property type="evidence" value="ECO:0007669"/>
    <property type="project" value="UniProtKB-UniRule"/>
</dbReference>
<feature type="binding site" evidence="5">
    <location>
        <position position="49"/>
    </location>
    <ligand>
        <name>phosphate</name>
        <dbReference type="ChEBI" id="CHEBI:43474"/>
        <note>ligand shared between dimeric partners</note>
    </ligand>
</feature>